<dbReference type="SUPFAM" id="SSF53474">
    <property type="entry name" value="alpha/beta-Hydrolases"/>
    <property type="match status" value="1"/>
</dbReference>
<dbReference type="Pfam" id="PF05057">
    <property type="entry name" value="DUF676"/>
    <property type="match status" value="1"/>
</dbReference>
<sequence>MKVGDIHRFIITYVPDDPEGICQSLYIGVKNVENVFLTPNILSGPYMLYCDIAPADFDNTKRCFITADQPHYNPNVMPGQNIHASLSCHTMQSKHVWVVNVISQIVFNTSSEINFEIFICRKPEQLHKRYYKDFYGNFAQNLDVQHFTTLDLWNQPPLFIPCKEHPVHLVILTHGLYSNTTADMFYMKQRIQQMCARTGENIVIRGFTGNVCKTERGVKYLGRRLAEWIVKTVVPEIGQVMKISFIAHSLGGLVQTFAIAYIQHNYPNFFHTVHPENFVAMASPLLGISNENPAYVKLFLSMGVVGKTGQDLGLQSSKPLLLLLPSKATRKVLRKFKRRTVYANTLHDGIVPLRTAALLFLDWNGLAQMYGTLKLSGSLNPNYENLEEAASSDEHVSEIPANVEREEDDENQDQDQVIAESTGNSLSDSAGIEVAAEGPDGNGQGMLDLIKAKLQSWVSTTPSTAGNTRMSKKVKRYQRFQTTIDDDDGDVSDVQKVPATPIPKTNILSGLSRVLLPPRPDSDFILDPSTRNNVILHDKIYRPSMIPKPKISKSNSFINSMDTTSRQRMLEEKIARKWHKGLTWRKVLVNIPPDAHNNMIVRRNFANAYGWPVVQHMVESHFGEKCYKGEDWGDFALNPEDEASDSDEGDLGIEEKMSKILDKEHAKSIAESNKSTQIPVKPNPKRQPIASTDQEEEEEDDEDESWMDDNNSIIYDGPTGMLNTIPEGVSGQVEALKKTIFFDEEDKTDLHEHKNYKLDPSEEDAKSTFANDPSQLMNNYL</sequence>
<keyword evidence="6" id="KW-1185">Reference proteome</keyword>
<dbReference type="Proteomes" id="UP000662931">
    <property type="component" value="Chromosome 1"/>
</dbReference>
<dbReference type="GO" id="GO:0047372">
    <property type="term" value="F:monoacylglycerol lipase activity"/>
    <property type="evidence" value="ECO:0007669"/>
    <property type="project" value="TreeGrafter"/>
</dbReference>
<feature type="region of interest" description="Disordered" evidence="3">
    <location>
        <begin position="745"/>
        <end position="781"/>
    </location>
</feature>
<evidence type="ECO:0000256" key="1">
    <source>
        <dbReference type="ARBA" id="ARBA00007920"/>
    </source>
</evidence>
<accession>A0A875RW58</accession>
<keyword evidence="2" id="KW-0443">Lipid metabolism</keyword>
<feature type="compositionally biased region" description="Basic and acidic residues" evidence="3">
    <location>
        <begin position="748"/>
        <end position="766"/>
    </location>
</feature>
<dbReference type="InterPro" id="IPR044294">
    <property type="entry name" value="Lipase-like"/>
</dbReference>
<feature type="domain" description="DUF676" evidence="4">
    <location>
        <begin position="164"/>
        <end position="355"/>
    </location>
</feature>
<dbReference type="OrthoDB" id="5368485at2759"/>
<dbReference type="KEGG" id="bnn:FOA43_000701"/>
<evidence type="ECO:0000259" key="4">
    <source>
        <dbReference type="Pfam" id="PF05057"/>
    </source>
</evidence>
<reference evidence="5" key="1">
    <citation type="submission" date="2020-10" db="EMBL/GenBank/DDBJ databases">
        <authorList>
            <person name="Roach M.J.R."/>
        </authorList>
    </citation>
    <scope>NUCLEOTIDE SEQUENCE</scope>
    <source>
        <strain evidence="5">CBS 1945</strain>
    </source>
</reference>
<dbReference type="Gene3D" id="3.40.50.1820">
    <property type="entry name" value="alpha/beta hydrolase"/>
    <property type="match status" value="1"/>
</dbReference>
<organism evidence="5 6">
    <name type="scientific">Eeniella nana</name>
    <name type="common">Yeast</name>
    <name type="synonym">Brettanomyces nanus</name>
    <dbReference type="NCBI Taxonomy" id="13502"/>
    <lineage>
        <taxon>Eukaryota</taxon>
        <taxon>Fungi</taxon>
        <taxon>Dikarya</taxon>
        <taxon>Ascomycota</taxon>
        <taxon>Saccharomycotina</taxon>
        <taxon>Pichiomycetes</taxon>
        <taxon>Pichiales</taxon>
        <taxon>Pichiaceae</taxon>
        <taxon>Brettanomyces</taxon>
    </lineage>
</organism>
<evidence type="ECO:0000313" key="6">
    <source>
        <dbReference type="Proteomes" id="UP000662931"/>
    </source>
</evidence>
<proteinExistence type="inferred from homology"/>
<dbReference type="PANTHER" id="PTHR12482:SF62">
    <property type="entry name" value="LIPASE ROG1-RELATED"/>
    <property type="match status" value="1"/>
</dbReference>
<evidence type="ECO:0000256" key="3">
    <source>
        <dbReference type="SAM" id="MobiDB-lite"/>
    </source>
</evidence>
<evidence type="ECO:0000256" key="2">
    <source>
        <dbReference type="ARBA" id="ARBA00022963"/>
    </source>
</evidence>
<protein>
    <recommendedName>
        <fullName evidence="4">DUF676 domain-containing protein</fullName>
    </recommendedName>
</protein>
<name>A0A875RW58_EENNA</name>
<dbReference type="InterPro" id="IPR007751">
    <property type="entry name" value="DUF676_lipase-like"/>
</dbReference>
<dbReference type="GeneID" id="62194102"/>
<keyword evidence="2" id="KW-0442">Lipid degradation</keyword>
<dbReference type="EMBL" id="CP064812">
    <property type="protein sequence ID" value="QPG73391.1"/>
    <property type="molecule type" value="Genomic_DNA"/>
</dbReference>
<comment type="similarity">
    <text evidence="1">Belongs to the putative lipase ROG1 family.</text>
</comment>
<evidence type="ECO:0000313" key="5">
    <source>
        <dbReference type="EMBL" id="QPG73391.1"/>
    </source>
</evidence>
<dbReference type="GO" id="GO:0016042">
    <property type="term" value="P:lipid catabolic process"/>
    <property type="evidence" value="ECO:0007669"/>
    <property type="project" value="UniProtKB-KW"/>
</dbReference>
<dbReference type="RefSeq" id="XP_038776956.1">
    <property type="nucleotide sequence ID" value="XM_038921028.1"/>
</dbReference>
<dbReference type="PIRSF" id="PIRSF005412">
    <property type="entry name" value="UCP005412_abhydr"/>
    <property type="match status" value="1"/>
</dbReference>
<dbReference type="InterPro" id="IPR016445">
    <property type="entry name" value="Rog1_fam"/>
</dbReference>
<gene>
    <name evidence="5" type="ORF">FOA43_000701</name>
</gene>
<feature type="region of interest" description="Disordered" evidence="3">
    <location>
        <begin position="667"/>
        <end position="713"/>
    </location>
</feature>
<dbReference type="InterPro" id="IPR029058">
    <property type="entry name" value="AB_hydrolase_fold"/>
</dbReference>
<feature type="compositionally biased region" description="Acidic residues" evidence="3">
    <location>
        <begin position="693"/>
        <end position="707"/>
    </location>
</feature>
<dbReference type="AlphaFoldDB" id="A0A875RW58"/>
<dbReference type="PANTHER" id="PTHR12482">
    <property type="entry name" value="LIPASE ROG1-RELATED-RELATED"/>
    <property type="match status" value="1"/>
</dbReference>
<feature type="compositionally biased region" description="Polar residues" evidence="3">
    <location>
        <begin position="768"/>
        <end position="781"/>
    </location>
</feature>